<accession>A0A8K0HKI2</accession>
<organism evidence="3 4">
    <name type="scientific">Rhamnella rubrinervis</name>
    <dbReference type="NCBI Taxonomy" id="2594499"/>
    <lineage>
        <taxon>Eukaryota</taxon>
        <taxon>Viridiplantae</taxon>
        <taxon>Streptophyta</taxon>
        <taxon>Embryophyta</taxon>
        <taxon>Tracheophyta</taxon>
        <taxon>Spermatophyta</taxon>
        <taxon>Magnoliopsida</taxon>
        <taxon>eudicotyledons</taxon>
        <taxon>Gunneridae</taxon>
        <taxon>Pentapetalae</taxon>
        <taxon>rosids</taxon>
        <taxon>fabids</taxon>
        <taxon>Rosales</taxon>
        <taxon>Rhamnaceae</taxon>
        <taxon>rhamnoid group</taxon>
        <taxon>Rhamneae</taxon>
        <taxon>Rhamnella</taxon>
    </lineage>
</organism>
<evidence type="ECO:0000313" key="4">
    <source>
        <dbReference type="Proteomes" id="UP000796880"/>
    </source>
</evidence>
<keyword evidence="2" id="KW-1133">Transmembrane helix</keyword>
<keyword evidence="4" id="KW-1185">Reference proteome</keyword>
<dbReference type="PANTHER" id="PTHR34054:SF6">
    <property type="entry name" value="TRANSMEMBRANE PROTEIN"/>
    <property type="match status" value="1"/>
</dbReference>
<gene>
    <name evidence="3" type="ORF">FNV43_RR04335</name>
</gene>
<feature type="region of interest" description="Disordered" evidence="1">
    <location>
        <begin position="286"/>
        <end position="307"/>
    </location>
</feature>
<feature type="region of interest" description="Disordered" evidence="1">
    <location>
        <begin position="134"/>
        <end position="160"/>
    </location>
</feature>
<proteinExistence type="predicted"/>
<evidence type="ECO:0000256" key="1">
    <source>
        <dbReference type="SAM" id="MobiDB-lite"/>
    </source>
</evidence>
<comment type="caution">
    <text evidence="3">The sequence shown here is derived from an EMBL/GenBank/DDBJ whole genome shotgun (WGS) entry which is preliminary data.</text>
</comment>
<keyword evidence="2" id="KW-0812">Transmembrane</keyword>
<protein>
    <submittedName>
        <fullName evidence="3">Uncharacterized protein</fullName>
    </submittedName>
</protein>
<dbReference type="PANTHER" id="PTHR34054">
    <property type="entry name" value="EXPRESSED PROTEIN"/>
    <property type="match status" value="1"/>
</dbReference>
<feature type="transmembrane region" description="Helical" evidence="2">
    <location>
        <begin position="6"/>
        <end position="30"/>
    </location>
</feature>
<sequence>MTNFSGLGLSLSVVFGCLLLALVAELYYLLWWKKRITNREIEDEYRNFAKEFFHFVCWKRPSSLHHHSTINDAKEINRDAPDANNGHEPVDLELGSSKDVLLKNNNNGEEGVESELMRLHNLAGPPRFLFTIKEETREDLESEDGKSRGDRSRKGSRTRSLSDLVVAVDTPFLSPLASPPLKSSPLNPLDSYKHHGFNPLFESTTETAEINRFKSSPPPKFKFLRDAEEKLYRRLMEEAEKRASQNCGSVPDSGANTLPNSATVAEEKDGSFFTFIVGKNKERDQLLHHHHHQKPQYPSSTSQVLPLASSPTTFRPLDKESHCALDLHKSLRPC</sequence>
<name>A0A8K0HKI2_9ROSA</name>
<dbReference type="OrthoDB" id="1707227at2759"/>
<dbReference type="EMBL" id="VOIH02000002">
    <property type="protein sequence ID" value="KAF3453894.1"/>
    <property type="molecule type" value="Genomic_DNA"/>
</dbReference>
<evidence type="ECO:0000256" key="2">
    <source>
        <dbReference type="SAM" id="Phobius"/>
    </source>
</evidence>
<feature type="compositionally biased region" description="Basic and acidic residues" evidence="1">
    <location>
        <begin position="143"/>
        <end position="153"/>
    </location>
</feature>
<dbReference type="Proteomes" id="UP000796880">
    <property type="component" value="Unassembled WGS sequence"/>
</dbReference>
<feature type="compositionally biased region" description="Polar residues" evidence="1">
    <location>
        <begin position="296"/>
        <end position="307"/>
    </location>
</feature>
<keyword evidence="2" id="KW-0472">Membrane</keyword>
<dbReference type="AlphaFoldDB" id="A0A8K0HKI2"/>
<evidence type="ECO:0000313" key="3">
    <source>
        <dbReference type="EMBL" id="KAF3453894.1"/>
    </source>
</evidence>
<dbReference type="InterPro" id="IPR045884">
    <property type="entry name" value="At5g59350-like"/>
</dbReference>
<reference evidence="3" key="1">
    <citation type="submission" date="2020-03" db="EMBL/GenBank/DDBJ databases">
        <title>A high-quality chromosome-level genome assembly of a woody plant with both climbing and erect habits, Rhamnella rubrinervis.</title>
        <authorList>
            <person name="Lu Z."/>
            <person name="Yang Y."/>
            <person name="Zhu X."/>
            <person name="Sun Y."/>
        </authorList>
    </citation>
    <scope>NUCLEOTIDE SEQUENCE</scope>
    <source>
        <strain evidence="3">BYM</strain>
        <tissue evidence="3">Leaf</tissue>
    </source>
</reference>